<dbReference type="CDD" id="cd16936">
    <property type="entry name" value="HATPase_RsbW-like"/>
    <property type="match status" value="1"/>
</dbReference>
<accession>A0ABQ3PIQ1</accession>
<dbReference type="PANTHER" id="PTHR35526">
    <property type="entry name" value="ANTI-SIGMA-F FACTOR RSBW-RELATED"/>
    <property type="match status" value="1"/>
</dbReference>
<comment type="caution">
    <text evidence="4">The sequence shown here is derived from an EMBL/GenBank/DDBJ whole genome shotgun (WGS) entry which is preliminary data.</text>
</comment>
<dbReference type="InterPro" id="IPR003594">
    <property type="entry name" value="HATPase_dom"/>
</dbReference>
<dbReference type="Pfam" id="PF13581">
    <property type="entry name" value="HATPase_c_2"/>
    <property type="match status" value="1"/>
</dbReference>
<gene>
    <name evidence="4" type="ORF">Shyd_62610</name>
</gene>
<protein>
    <recommendedName>
        <fullName evidence="3">Histidine kinase/HSP90-like ATPase domain-containing protein</fullName>
    </recommendedName>
</protein>
<organism evidence="4 5">
    <name type="scientific">Streptomyces hydrogenans</name>
    <dbReference type="NCBI Taxonomy" id="1873719"/>
    <lineage>
        <taxon>Bacteria</taxon>
        <taxon>Bacillati</taxon>
        <taxon>Actinomycetota</taxon>
        <taxon>Actinomycetes</taxon>
        <taxon>Kitasatosporales</taxon>
        <taxon>Streptomycetaceae</taxon>
        <taxon>Streptomyces</taxon>
    </lineage>
</organism>
<dbReference type="SUPFAM" id="SSF55874">
    <property type="entry name" value="ATPase domain of HSP90 chaperone/DNA topoisomerase II/histidine kinase"/>
    <property type="match status" value="1"/>
</dbReference>
<keyword evidence="1" id="KW-0723">Serine/threonine-protein kinase</keyword>
<keyword evidence="1" id="KW-0418">Kinase</keyword>
<dbReference type="InterPro" id="IPR050267">
    <property type="entry name" value="Anti-sigma-factor_SerPK"/>
</dbReference>
<proteinExistence type="predicted"/>
<sequence length="155" mass="16291">MARRPMGSRRGDELSGPKEGTVPFPTRRHIDIEGPHAVRRAREEVRRLVRETAGGDVPPRRTAEDDAALVVSEVVTNAVRHGGGVCALDLAVGPDGLDIAVTDRSTRLPYLRQPSLTGEGGLGLGIVARLADAVTTCAAAGPGEGKAVHVHLRLS</sequence>
<evidence type="ECO:0000256" key="1">
    <source>
        <dbReference type="ARBA" id="ARBA00022527"/>
    </source>
</evidence>
<evidence type="ECO:0000313" key="5">
    <source>
        <dbReference type="Proteomes" id="UP001052739"/>
    </source>
</evidence>
<name>A0ABQ3PIQ1_9ACTN</name>
<dbReference type="Gene3D" id="3.30.565.10">
    <property type="entry name" value="Histidine kinase-like ATPase, C-terminal domain"/>
    <property type="match status" value="1"/>
</dbReference>
<dbReference type="EMBL" id="BNDW01000068">
    <property type="protein sequence ID" value="GHI24890.1"/>
    <property type="molecule type" value="Genomic_DNA"/>
</dbReference>
<keyword evidence="5" id="KW-1185">Reference proteome</keyword>
<dbReference type="PANTHER" id="PTHR35526:SF3">
    <property type="entry name" value="ANTI-SIGMA-F FACTOR RSBW"/>
    <property type="match status" value="1"/>
</dbReference>
<evidence type="ECO:0000313" key="4">
    <source>
        <dbReference type="EMBL" id="GHI24890.1"/>
    </source>
</evidence>
<evidence type="ECO:0000256" key="2">
    <source>
        <dbReference type="SAM" id="MobiDB-lite"/>
    </source>
</evidence>
<feature type="region of interest" description="Disordered" evidence="2">
    <location>
        <begin position="1"/>
        <end position="31"/>
    </location>
</feature>
<keyword evidence="1" id="KW-0808">Transferase</keyword>
<feature type="domain" description="Histidine kinase/HSP90-like ATPase" evidence="3">
    <location>
        <begin position="42"/>
        <end position="136"/>
    </location>
</feature>
<reference evidence="4" key="1">
    <citation type="submission" date="2024-05" db="EMBL/GenBank/DDBJ databases">
        <title>Whole genome shotgun sequence of Streptomyces hydrogenans NBRC 13475.</title>
        <authorList>
            <person name="Komaki H."/>
            <person name="Tamura T."/>
        </authorList>
    </citation>
    <scope>NUCLEOTIDE SEQUENCE</scope>
    <source>
        <strain evidence="4">NBRC 13475</strain>
    </source>
</reference>
<dbReference type="Proteomes" id="UP001052739">
    <property type="component" value="Unassembled WGS sequence"/>
</dbReference>
<dbReference type="InterPro" id="IPR036890">
    <property type="entry name" value="HATPase_C_sf"/>
</dbReference>
<evidence type="ECO:0000259" key="3">
    <source>
        <dbReference type="Pfam" id="PF13581"/>
    </source>
</evidence>